<dbReference type="PANTHER" id="PTHR22941">
    <property type="entry name" value="SERPENTINE RECEPTOR"/>
    <property type="match status" value="1"/>
</dbReference>
<proteinExistence type="predicted"/>
<evidence type="ECO:0008006" key="4">
    <source>
        <dbReference type="Google" id="ProtNLM"/>
    </source>
</evidence>
<keyword evidence="1" id="KW-1133">Transmembrane helix</keyword>
<dbReference type="EMBL" id="CADEPM010000001">
    <property type="protein sequence ID" value="CAB3397212.1"/>
    <property type="molecule type" value="Genomic_DNA"/>
</dbReference>
<feature type="transmembrane region" description="Helical" evidence="1">
    <location>
        <begin position="25"/>
        <end position="52"/>
    </location>
</feature>
<dbReference type="SUPFAM" id="SSF81321">
    <property type="entry name" value="Family A G protein-coupled receptor-like"/>
    <property type="match status" value="1"/>
</dbReference>
<comment type="caution">
    <text evidence="2">The sequence shown here is derived from an EMBL/GenBank/DDBJ whole genome shotgun (WGS) entry which is preliminary data.</text>
</comment>
<gene>
    <name evidence="2" type="ORF">CBOVIS_LOCUS663</name>
</gene>
<dbReference type="AlphaFoldDB" id="A0A8S1E634"/>
<sequence length="158" mass="18319">MVPCPTQEFFSPRTILPPSKYSDHYALMFLIGIIIIVSEVLFFSIHCFLYLFNENTNISKNTRKMQKKFMITITIQIAGPFVVCVMPMLYVVISIMISYYNQVLNNMVYVLIAHHGFLNTIFMIVLFAPYREYTKSLICMKKIKSTTVSVHITETNHA</sequence>
<evidence type="ECO:0000256" key="1">
    <source>
        <dbReference type="SAM" id="Phobius"/>
    </source>
</evidence>
<protein>
    <recommendedName>
        <fullName evidence="4">Serpentine Receptor, class H</fullName>
    </recommendedName>
</protein>
<accession>A0A8S1E634</accession>
<reference evidence="2 3" key="1">
    <citation type="submission" date="2020-04" db="EMBL/GenBank/DDBJ databases">
        <authorList>
            <person name="Laetsch R D."/>
            <person name="Stevens L."/>
            <person name="Kumar S."/>
            <person name="Blaxter L. M."/>
        </authorList>
    </citation>
    <scope>NUCLEOTIDE SEQUENCE [LARGE SCALE GENOMIC DNA]</scope>
</reference>
<keyword evidence="1" id="KW-0472">Membrane</keyword>
<feature type="transmembrane region" description="Helical" evidence="1">
    <location>
        <begin position="73"/>
        <end position="100"/>
    </location>
</feature>
<keyword evidence="3" id="KW-1185">Reference proteome</keyword>
<organism evidence="2 3">
    <name type="scientific">Caenorhabditis bovis</name>
    <dbReference type="NCBI Taxonomy" id="2654633"/>
    <lineage>
        <taxon>Eukaryota</taxon>
        <taxon>Metazoa</taxon>
        <taxon>Ecdysozoa</taxon>
        <taxon>Nematoda</taxon>
        <taxon>Chromadorea</taxon>
        <taxon>Rhabditida</taxon>
        <taxon>Rhabditina</taxon>
        <taxon>Rhabditomorpha</taxon>
        <taxon>Rhabditoidea</taxon>
        <taxon>Rhabditidae</taxon>
        <taxon>Peloderinae</taxon>
        <taxon>Caenorhabditis</taxon>
    </lineage>
</organism>
<dbReference type="Pfam" id="PF10318">
    <property type="entry name" value="7TM_GPCR_Srh"/>
    <property type="match status" value="1"/>
</dbReference>
<evidence type="ECO:0000313" key="2">
    <source>
        <dbReference type="EMBL" id="CAB3397212.1"/>
    </source>
</evidence>
<dbReference type="InterPro" id="IPR019422">
    <property type="entry name" value="7TM_GPCR_serpentine_rcpt_Srh"/>
</dbReference>
<evidence type="ECO:0000313" key="3">
    <source>
        <dbReference type="Proteomes" id="UP000494206"/>
    </source>
</evidence>
<keyword evidence="1" id="KW-0812">Transmembrane</keyword>
<name>A0A8S1E634_9PELO</name>
<dbReference type="InterPro" id="IPR053220">
    <property type="entry name" value="Nematode_rcpt-like_serp_H"/>
</dbReference>
<dbReference type="PANTHER" id="PTHR22941:SF307">
    <property type="entry name" value="SERPENTINE RECEPTOR, CLASS H"/>
    <property type="match status" value="1"/>
</dbReference>
<dbReference type="Proteomes" id="UP000494206">
    <property type="component" value="Unassembled WGS sequence"/>
</dbReference>
<dbReference type="OrthoDB" id="5877491at2759"/>
<feature type="transmembrane region" description="Helical" evidence="1">
    <location>
        <begin position="106"/>
        <end position="128"/>
    </location>
</feature>